<feature type="chain" id="PRO_5026325027" evidence="2">
    <location>
        <begin position="22"/>
        <end position="197"/>
    </location>
</feature>
<proteinExistence type="predicted"/>
<dbReference type="OrthoDB" id="7391233at2"/>
<feature type="region of interest" description="Disordered" evidence="1">
    <location>
        <begin position="164"/>
        <end position="197"/>
    </location>
</feature>
<keyword evidence="4" id="KW-1185">Reference proteome</keyword>
<sequence>MKRIFAAALLASAITAGSPLAAQDGAGDKVNMVIIYGDDACPESTETEITVCARKAEGERFRIPEELRQSDSGENVAWAQRVESFETIGASGTLSCSPTGAGGITGCTDAMIKAAYAEKANSSSVRFGQLIEDARAERLSTIDADAADEQERVEVIEKEYMERLERERAAELPDEANPDAEALPAPNTIGPKTSDDE</sequence>
<name>A0A6I4SJ90_9SPHN</name>
<organism evidence="3 4">
    <name type="scientific">Pontixanthobacter gangjinensis</name>
    <dbReference type="NCBI Taxonomy" id="1028742"/>
    <lineage>
        <taxon>Bacteria</taxon>
        <taxon>Pseudomonadati</taxon>
        <taxon>Pseudomonadota</taxon>
        <taxon>Alphaproteobacteria</taxon>
        <taxon>Sphingomonadales</taxon>
        <taxon>Erythrobacteraceae</taxon>
        <taxon>Pontixanthobacter</taxon>
    </lineage>
</organism>
<evidence type="ECO:0000313" key="3">
    <source>
        <dbReference type="EMBL" id="MXO55654.1"/>
    </source>
</evidence>
<feature type="signal peptide" evidence="2">
    <location>
        <begin position="1"/>
        <end position="21"/>
    </location>
</feature>
<keyword evidence="2" id="KW-0732">Signal</keyword>
<protein>
    <submittedName>
        <fullName evidence="3">Uncharacterized protein</fullName>
    </submittedName>
</protein>
<evidence type="ECO:0000313" key="4">
    <source>
        <dbReference type="Proteomes" id="UP000468943"/>
    </source>
</evidence>
<evidence type="ECO:0000256" key="1">
    <source>
        <dbReference type="SAM" id="MobiDB-lite"/>
    </source>
</evidence>
<dbReference type="EMBL" id="WTYS01000001">
    <property type="protein sequence ID" value="MXO55654.1"/>
    <property type="molecule type" value="Genomic_DNA"/>
</dbReference>
<dbReference type="Proteomes" id="UP000468943">
    <property type="component" value="Unassembled WGS sequence"/>
</dbReference>
<comment type="caution">
    <text evidence="3">The sequence shown here is derived from an EMBL/GenBank/DDBJ whole genome shotgun (WGS) entry which is preliminary data.</text>
</comment>
<accession>A0A6I4SJ90</accession>
<gene>
    <name evidence="3" type="ORF">GRI36_02040</name>
</gene>
<dbReference type="AlphaFoldDB" id="A0A6I4SJ90"/>
<reference evidence="3 4" key="1">
    <citation type="submission" date="2019-12" db="EMBL/GenBank/DDBJ databases">
        <title>Genomic-based taxomic classification of the family Erythrobacteraceae.</title>
        <authorList>
            <person name="Xu L."/>
        </authorList>
    </citation>
    <scope>NUCLEOTIDE SEQUENCE [LARGE SCALE GENOMIC DNA]</scope>
    <source>
        <strain evidence="3 4">JCM 17802</strain>
    </source>
</reference>
<dbReference type="RefSeq" id="WP_160596954.1">
    <property type="nucleotide sequence ID" value="NZ_WTYS01000001.1"/>
</dbReference>
<evidence type="ECO:0000256" key="2">
    <source>
        <dbReference type="SAM" id="SignalP"/>
    </source>
</evidence>